<evidence type="ECO:0000313" key="8">
    <source>
        <dbReference type="EMBL" id="GII95643.1"/>
    </source>
</evidence>
<keyword evidence="9" id="KW-1185">Reference proteome</keyword>
<dbReference type="GO" id="GO:0006508">
    <property type="term" value="P:proteolysis"/>
    <property type="evidence" value="ECO:0007669"/>
    <property type="project" value="UniProtKB-KW"/>
</dbReference>
<keyword evidence="6" id="KW-0732">Signal</keyword>
<accession>A0A919V9P6</accession>
<comment type="caution">
    <text evidence="8">The sequence shown here is derived from an EMBL/GenBank/DDBJ whole genome shotgun (WGS) entry which is preliminary data.</text>
</comment>
<reference evidence="8" key="1">
    <citation type="submission" date="2021-01" db="EMBL/GenBank/DDBJ databases">
        <title>Whole genome shotgun sequence of Sinosporangium siamense NBRC 109515.</title>
        <authorList>
            <person name="Komaki H."/>
            <person name="Tamura T."/>
        </authorList>
    </citation>
    <scope>NUCLEOTIDE SEQUENCE</scope>
    <source>
        <strain evidence="8">NBRC 109515</strain>
    </source>
</reference>
<feature type="chain" id="PRO_5037021503" evidence="6">
    <location>
        <begin position="44"/>
        <end position="406"/>
    </location>
</feature>
<evidence type="ECO:0000256" key="1">
    <source>
        <dbReference type="ARBA" id="ARBA00007074"/>
    </source>
</evidence>
<dbReference type="PROSITE" id="PS51935">
    <property type="entry name" value="NLPC_P60"/>
    <property type="match status" value="1"/>
</dbReference>
<dbReference type="InterPro" id="IPR000064">
    <property type="entry name" value="NLP_P60_dom"/>
</dbReference>
<evidence type="ECO:0000256" key="3">
    <source>
        <dbReference type="ARBA" id="ARBA00022801"/>
    </source>
</evidence>
<feature type="domain" description="NlpC/P60" evidence="7">
    <location>
        <begin position="280"/>
        <end position="405"/>
    </location>
</feature>
<name>A0A919V9P6_9ACTN</name>
<keyword evidence="4" id="KW-0788">Thiol protease</keyword>
<dbReference type="InterPro" id="IPR051794">
    <property type="entry name" value="PG_Endopeptidase_C40"/>
</dbReference>
<feature type="coiled-coil region" evidence="5">
    <location>
        <begin position="192"/>
        <end position="254"/>
    </location>
</feature>
<feature type="signal peptide" evidence="6">
    <location>
        <begin position="1"/>
        <end position="43"/>
    </location>
</feature>
<dbReference type="RefSeq" id="WP_204030689.1">
    <property type="nucleotide sequence ID" value="NZ_BOOW01000037.1"/>
</dbReference>
<keyword evidence="2" id="KW-0645">Protease</keyword>
<organism evidence="8 9">
    <name type="scientific">Sinosporangium siamense</name>
    <dbReference type="NCBI Taxonomy" id="1367973"/>
    <lineage>
        <taxon>Bacteria</taxon>
        <taxon>Bacillati</taxon>
        <taxon>Actinomycetota</taxon>
        <taxon>Actinomycetes</taxon>
        <taxon>Streptosporangiales</taxon>
        <taxon>Streptosporangiaceae</taxon>
        <taxon>Sinosporangium</taxon>
    </lineage>
</organism>
<evidence type="ECO:0000313" key="9">
    <source>
        <dbReference type="Proteomes" id="UP000606172"/>
    </source>
</evidence>
<dbReference type="Gene3D" id="3.90.1720.10">
    <property type="entry name" value="endopeptidase domain like (from Nostoc punctiforme)"/>
    <property type="match status" value="1"/>
</dbReference>
<proteinExistence type="inferred from homology"/>
<dbReference type="GO" id="GO:0008234">
    <property type="term" value="F:cysteine-type peptidase activity"/>
    <property type="evidence" value="ECO:0007669"/>
    <property type="project" value="UniProtKB-KW"/>
</dbReference>
<sequence length="406" mass="42987">MRFDGKGTSPRPRNTTAAARLSSGLVTCMAACLLTAVPGPALAHRPGPSAKDVADARAAVRARGKELGTAASRLAAAMARKEELAARAGRLVEAYNGEKVRLAAAERAEHEAGVRLTQAVGRLEEARDAVAAVATHSYGGVDLTQPLIAAMADAGGLSGMLHRASVLEHMGDARGQVVQRLSDAEEVAGILRRQAEEALDARRDAMERAEHAKAQAQAAVERQVAETARLEKAKDALASRLSAARTRAERLAAQRAAAVERAVFARQRAAVLRGAAVAGARMGDFAANWALTQLGKPYVWAAAGPNSYDCSGLTMRAWERGGVRLDHWTGTQWSSGPRIPLGALRRGDLLFFGRITSDPGDIHHVGIYIGRGLMVHAPQTGDVVRIASMWRRDLVGATRPVGRVAP</sequence>
<dbReference type="InterPro" id="IPR038765">
    <property type="entry name" value="Papain-like_cys_pep_sf"/>
</dbReference>
<gene>
    <name evidence="8" type="ORF">Ssi02_58740</name>
</gene>
<evidence type="ECO:0000256" key="5">
    <source>
        <dbReference type="SAM" id="Coils"/>
    </source>
</evidence>
<keyword evidence="3 8" id="KW-0378">Hydrolase</keyword>
<evidence type="ECO:0000256" key="6">
    <source>
        <dbReference type="SAM" id="SignalP"/>
    </source>
</evidence>
<dbReference type="SUPFAM" id="SSF54001">
    <property type="entry name" value="Cysteine proteinases"/>
    <property type="match status" value="1"/>
</dbReference>
<evidence type="ECO:0000256" key="4">
    <source>
        <dbReference type="ARBA" id="ARBA00022807"/>
    </source>
</evidence>
<dbReference type="PANTHER" id="PTHR47359">
    <property type="entry name" value="PEPTIDOGLYCAN DL-ENDOPEPTIDASE CWLO"/>
    <property type="match status" value="1"/>
</dbReference>
<dbReference type="AlphaFoldDB" id="A0A919V9P6"/>
<dbReference type="Pfam" id="PF00877">
    <property type="entry name" value="NLPC_P60"/>
    <property type="match status" value="1"/>
</dbReference>
<comment type="similarity">
    <text evidence="1">Belongs to the peptidase C40 family.</text>
</comment>
<evidence type="ECO:0000259" key="7">
    <source>
        <dbReference type="PROSITE" id="PS51935"/>
    </source>
</evidence>
<dbReference type="Proteomes" id="UP000606172">
    <property type="component" value="Unassembled WGS sequence"/>
</dbReference>
<protein>
    <submittedName>
        <fullName evidence="8">Glycoside hydrolase</fullName>
    </submittedName>
</protein>
<evidence type="ECO:0000256" key="2">
    <source>
        <dbReference type="ARBA" id="ARBA00022670"/>
    </source>
</evidence>
<dbReference type="EMBL" id="BOOW01000037">
    <property type="protein sequence ID" value="GII95643.1"/>
    <property type="molecule type" value="Genomic_DNA"/>
</dbReference>
<keyword evidence="5" id="KW-0175">Coiled coil</keyword>
<dbReference type="PANTHER" id="PTHR47359:SF3">
    <property type="entry name" value="NLP_P60 DOMAIN-CONTAINING PROTEIN-RELATED"/>
    <property type="match status" value="1"/>
</dbReference>